<dbReference type="PANTHER" id="PTHR10794">
    <property type="entry name" value="ABHYDROLASE DOMAIN-CONTAINING PROTEIN"/>
    <property type="match status" value="1"/>
</dbReference>
<dbReference type="SUPFAM" id="SSF53474">
    <property type="entry name" value="alpha/beta-Hydrolases"/>
    <property type="match status" value="1"/>
</dbReference>
<dbReference type="PATRIC" id="fig|1424334.3.peg.4212"/>
<dbReference type="InterPro" id="IPR012020">
    <property type="entry name" value="ABHD4"/>
</dbReference>
<feature type="active site" description="Charge relay system" evidence="2">
    <location>
        <position position="304"/>
    </location>
</feature>
<evidence type="ECO:0000259" key="3">
    <source>
        <dbReference type="Pfam" id="PF00561"/>
    </source>
</evidence>
<dbReference type="PANTHER" id="PTHR10794:SF94">
    <property type="entry name" value="ESTERASE YHET-RELATED"/>
    <property type="match status" value="1"/>
</dbReference>
<dbReference type="HOGENOM" id="CLU_032487_0_0_4"/>
<dbReference type="Proteomes" id="UP000018733">
    <property type="component" value="Unassembled WGS sequence"/>
</dbReference>
<accession>V8QMF3</accession>
<keyword evidence="5" id="KW-1185">Reference proteome</keyword>
<dbReference type="Pfam" id="PF00561">
    <property type="entry name" value="Abhydrolase_1"/>
    <property type="match status" value="1"/>
</dbReference>
<evidence type="ECO:0000256" key="2">
    <source>
        <dbReference type="PIRSR" id="PIRSR005211-1"/>
    </source>
</evidence>
<dbReference type="GO" id="GO:0047372">
    <property type="term" value="F:monoacylglycerol lipase activity"/>
    <property type="evidence" value="ECO:0007669"/>
    <property type="project" value="TreeGrafter"/>
</dbReference>
<proteinExistence type="inferred from homology"/>
<reference evidence="4 5" key="1">
    <citation type="journal article" date="2014" name="Genome Announc.">
        <title>Draft Genome Sequence of Advenella kashmirensis Strain W13003, a Polycyclic Aromatic Hydrocarbon-Degrading Bacterium.</title>
        <authorList>
            <person name="Wang X."/>
            <person name="Jin D."/>
            <person name="Zhou L."/>
            <person name="Wu L."/>
            <person name="An W."/>
            <person name="Zhao L."/>
        </authorList>
    </citation>
    <scope>NUCLEOTIDE SEQUENCE [LARGE SCALE GENOMIC DNA]</scope>
    <source>
        <strain evidence="4 5">W13003</strain>
    </source>
</reference>
<dbReference type="eggNOG" id="COG0429">
    <property type="taxonomic scope" value="Bacteria"/>
</dbReference>
<dbReference type="InterPro" id="IPR029058">
    <property type="entry name" value="AB_hydrolase_fold"/>
</dbReference>
<dbReference type="GO" id="GO:0034338">
    <property type="term" value="F:short-chain carboxylesterase activity"/>
    <property type="evidence" value="ECO:0007669"/>
    <property type="project" value="TreeGrafter"/>
</dbReference>
<feature type="domain" description="AB hydrolase-1" evidence="3">
    <location>
        <begin position="69"/>
        <end position="308"/>
    </location>
</feature>
<keyword evidence="4" id="KW-0378">Hydrolase</keyword>
<dbReference type="InterPro" id="IPR000073">
    <property type="entry name" value="AB_hydrolase_1"/>
</dbReference>
<dbReference type="Gene3D" id="3.40.50.1820">
    <property type="entry name" value="alpha/beta hydrolase"/>
    <property type="match status" value="1"/>
</dbReference>
<dbReference type="InterPro" id="IPR050960">
    <property type="entry name" value="AB_hydrolase_4_sf"/>
</dbReference>
<dbReference type="OrthoDB" id="332676at2"/>
<gene>
    <name evidence="4" type="ORF">W822_20995</name>
</gene>
<feature type="active site" description="Charge relay system" evidence="2">
    <location>
        <position position="148"/>
    </location>
</feature>
<evidence type="ECO:0000256" key="1">
    <source>
        <dbReference type="ARBA" id="ARBA00010884"/>
    </source>
</evidence>
<dbReference type="EMBL" id="AYXT01000013">
    <property type="protein sequence ID" value="ETF00842.1"/>
    <property type="molecule type" value="Genomic_DNA"/>
</dbReference>
<name>V8QMF3_9BURK</name>
<feature type="active site" description="Charge relay system" evidence="2">
    <location>
        <position position="276"/>
    </location>
</feature>
<comment type="similarity">
    <text evidence="1">Belongs to the AB hydrolase superfamily. AB hydrolase 4 family.</text>
</comment>
<dbReference type="RefSeq" id="WP_024007120.1">
    <property type="nucleotide sequence ID" value="NZ_KI650982.1"/>
</dbReference>
<dbReference type="STRING" id="1424334.W822_20995"/>
<organism evidence="4 5">
    <name type="scientific">Advenella kashmirensis W13003</name>
    <dbReference type="NCBI Taxonomy" id="1424334"/>
    <lineage>
        <taxon>Bacteria</taxon>
        <taxon>Pseudomonadati</taxon>
        <taxon>Pseudomonadota</taxon>
        <taxon>Betaproteobacteria</taxon>
        <taxon>Burkholderiales</taxon>
        <taxon>Alcaligenaceae</taxon>
    </lineage>
</organism>
<sequence length="331" mass="36469">MTARLDLTPCPSPNWQCEGHIQTIAAMQWGRRTRQHFLRQRLNTSDGDFLDIDWAGPRQHSDGGFDGKALVIFHGLEGNSKSHYAQAIGAHFVALGWMVAVAHFRGCSGEPNRLARSYFSGDSGDVNFILTQVRSQLPQAQWHAAGVSLGGNALLKYTGEQGAQLSWLHGVAGISVPIDLVATGMQLQNSVIGRYVYTPHFLASMRTKIQQKAAAFPGILNWNKALRARTLLDFDDAYTGPVHGFRSALDYWSRCSSTYKLRGIRVPTLLLNARNDPFIPQASLPAPGQCSDQVLLHYPGSGGHAGFASGTGRGDLTWLPRRLEQFFIERR</sequence>
<comment type="caution">
    <text evidence="4">The sequence shown here is derived from an EMBL/GenBank/DDBJ whole genome shotgun (WGS) entry which is preliminary data.</text>
</comment>
<evidence type="ECO:0000313" key="5">
    <source>
        <dbReference type="Proteomes" id="UP000018733"/>
    </source>
</evidence>
<dbReference type="AlphaFoldDB" id="V8QMF3"/>
<protein>
    <submittedName>
        <fullName evidence="4">Alpha/beta hydrolase</fullName>
    </submittedName>
</protein>
<evidence type="ECO:0000313" key="4">
    <source>
        <dbReference type="EMBL" id="ETF00842.1"/>
    </source>
</evidence>
<dbReference type="PIRSF" id="PIRSF005211">
    <property type="entry name" value="Ab_hydro_YheT"/>
    <property type="match status" value="1"/>
</dbReference>